<protein>
    <submittedName>
        <fullName evidence="3">Uncharacterized protein</fullName>
    </submittedName>
</protein>
<dbReference type="Proteomes" id="UP000078512">
    <property type="component" value="Unassembled WGS sequence"/>
</dbReference>
<keyword evidence="5" id="KW-1185">Reference proteome</keyword>
<dbReference type="EMBL" id="KV442424">
    <property type="protein sequence ID" value="OAQ21930.1"/>
    <property type="molecule type" value="Genomic_DNA"/>
</dbReference>
<evidence type="ECO:0000256" key="2">
    <source>
        <dbReference type="SAM" id="SignalP"/>
    </source>
</evidence>
<keyword evidence="2" id="KW-0732">Signal</keyword>
<feature type="region of interest" description="Disordered" evidence="1">
    <location>
        <begin position="127"/>
        <end position="170"/>
    </location>
</feature>
<gene>
    <name evidence="3" type="ORF">K457DRAFT_1882969</name>
    <name evidence="4" type="ORF">K457DRAFT_26625</name>
</gene>
<evidence type="ECO:0000313" key="5">
    <source>
        <dbReference type="Proteomes" id="UP000078512"/>
    </source>
</evidence>
<feature type="signal peptide" evidence="2">
    <location>
        <begin position="1"/>
        <end position="21"/>
    </location>
</feature>
<evidence type="ECO:0000313" key="3">
    <source>
        <dbReference type="EMBL" id="OAQ21930.1"/>
    </source>
</evidence>
<name>A0A197J9W0_9FUNG</name>
<feature type="chain" id="PRO_5008507788" evidence="2">
    <location>
        <begin position="22"/>
        <end position="170"/>
    </location>
</feature>
<dbReference type="EMBL" id="KV442016">
    <property type="protein sequence ID" value="OAQ34859.1"/>
    <property type="molecule type" value="Genomic_DNA"/>
</dbReference>
<dbReference type="AlphaFoldDB" id="A0A197J9W0"/>
<feature type="compositionally biased region" description="Acidic residues" evidence="1">
    <location>
        <begin position="128"/>
        <end position="161"/>
    </location>
</feature>
<proteinExistence type="predicted"/>
<evidence type="ECO:0000313" key="4">
    <source>
        <dbReference type="EMBL" id="OAQ34859.1"/>
    </source>
</evidence>
<organism evidence="3 5">
    <name type="scientific">Linnemannia elongata AG-77</name>
    <dbReference type="NCBI Taxonomy" id="1314771"/>
    <lineage>
        <taxon>Eukaryota</taxon>
        <taxon>Fungi</taxon>
        <taxon>Fungi incertae sedis</taxon>
        <taxon>Mucoromycota</taxon>
        <taxon>Mortierellomycotina</taxon>
        <taxon>Mortierellomycetes</taxon>
        <taxon>Mortierellales</taxon>
        <taxon>Mortierellaceae</taxon>
        <taxon>Linnemannia</taxon>
    </lineage>
</organism>
<evidence type="ECO:0000256" key="1">
    <source>
        <dbReference type="SAM" id="MobiDB-lite"/>
    </source>
</evidence>
<accession>A0A197J9W0</accession>
<reference evidence="3 5" key="1">
    <citation type="submission" date="2016-05" db="EMBL/GenBank/DDBJ databases">
        <title>Genome sequencing reveals origins of a unique bacterial endosymbiosis in the earliest lineages of terrestrial Fungi.</title>
        <authorList>
            <consortium name="DOE Joint Genome Institute"/>
            <person name="Uehling J."/>
            <person name="Gryganskyi A."/>
            <person name="Hameed K."/>
            <person name="Tschaplinski T."/>
            <person name="Misztal P."/>
            <person name="Wu S."/>
            <person name="Desiro A."/>
            <person name="Vande Pol N."/>
            <person name="Du Z.-Y."/>
            <person name="Zienkiewicz A."/>
            <person name="Zienkiewicz K."/>
            <person name="Morin E."/>
            <person name="Tisserant E."/>
            <person name="Splivallo R."/>
            <person name="Hainaut M."/>
            <person name="Henrissat B."/>
            <person name="Ohm R."/>
            <person name="Kuo A."/>
            <person name="Yan J."/>
            <person name="Lipzen A."/>
            <person name="Nolan M."/>
            <person name="Labutti K."/>
            <person name="Barry K."/>
            <person name="Goldstein A."/>
            <person name="Labbe J."/>
            <person name="Schadt C."/>
            <person name="Tuskan G."/>
            <person name="Grigoriev I."/>
            <person name="Martin F."/>
            <person name="Vilgalys R."/>
            <person name="Bonito G."/>
        </authorList>
    </citation>
    <scope>NUCLEOTIDE SEQUENCE [LARGE SCALE GENOMIC DNA]</scope>
    <source>
        <strain evidence="3 5">AG-77</strain>
    </source>
</reference>
<sequence length="170" mass="19719">MKLRNILYLPLLAPMILLLSAKTTFKSTVSFAGLVSAAPILTHSFHSPNGHLLDPWNNGRVMNGVSEPANDCCSNAQGQRVLNSPKEFQGHIVELSNRWRRLQAPLYKSMVGYVKHEVKHDVLTFMPDELEKESEVEEEQEEEEEEESEEVVEWLQEEYDYEREHEEEYE</sequence>